<protein>
    <submittedName>
        <fullName evidence="1">Uncharacterized protein</fullName>
    </submittedName>
</protein>
<dbReference type="AlphaFoldDB" id="A0AAV8YTP2"/>
<sequence>MLNTAWRKVSGNTIAICFRHAGLIAKTEFTEEDELLLERLQEEGRDLTQWAQLSRIIFLTLTIPICGKVAEYSDDLQIVQSIMNPPRDEDEDR</sequence>
<keyword evidence="2" id="KW-1185">Reference proteome</keyword>
<organism evidence="1 2">
    <name type="scientific">Aromia moschata</name>
    <dbReference type="NCBI Taxonomy" id="1265417"/>
    <lineage>
        <taxon>Eukaryota</taxon>
        <taxon>Metazoa</taxon>
        <taxon>Ecdysozoa</taxon>
        <taxon>Arthropoda</taxon>
        <taxon>Hexapoda</taxon>
        <taxon>Insecta</taxon>
        <taxon>Pterygota</taxon>
        <taxon>Neoptera</taxon>
        <taxon>Endopterygota</taxon>
        <taxon>Coleoptera</taxon>
        <taxon>Polyphaga</taxon>
        <taxon>Cucujiformia</taxon>
        <taxon>Chrysomeloidea</taxon>
        <taxon>Cerambycidae</taxon>
        <taxon>Cerambycinae</taxon>
        <taxon>Callichromatini</taxon>
        <taxon>Aromia</taxon>
    </lineage>
</organism>
<gene>
    <name evidence="1" type="ORF">NQ318_023429</name>
</gene>
<dbReference type="Proteomes" id="UP001162162">
    <property type="component" value="Unassembled WGS sequence"/>
</dbReference>
<dbReference type="EMBL" id="JAPWTK010000043">
    <property type="protein sequence ID" value="KAJ8954865.1"/>
    <property type="molecule type" value="Genomic_DNA"/>
</dbReference>
<accession>A0AAV8YTP2</accession>
<proteinExistence type="predicted"/>
<name>A0AAV8YTP2_9CUCU</name>
<comment type="caution">
    <text evidence="1">The sequence shown here is derived from an EMBL/GenBank/DDBJ whole genome shotgun (WGS) entry which is preliminary data.</text>
</comment>
<evidence type="ECO:0000313" key="2">
    <source>
        <dbReference type="Proteomes" id="UP001162162"/>
    </source>
</evidence>
<reference evidence="1" key="1">
    <citation type="journal article" date="2023" name="Insect Mol. Biol.">
        <title>Genome sequencing provides insights into the evolution of gene families encoding plant cell wall-degrading enzymes in longhorned beetles.</title>
        <authorList>
            <person name="Shin N.R."/>
            <person name="Okamura Y."/>
            <person name="Kirsch R."/>
            <person name="Pauchet Y."/>
        </authorList>
    </citation>
    <scope>NUCLEOTIDE SEQUENCE</scope>
    <source>
        <strain evidence="1">AMC_N1</strain>
    </source>
</reference>
<evidence type="ECO:0000313" key="1">
    <source>
        <dbReference type="EMBL" id="KAJ8954865.1"/>
    </source>
</evidence>